<evidence type="ECO:0008006" key="3">
    <source>
        <dbReference type="Google" id="ProtNLM"/>
    </source>
</evidence>
<feature type="region of interest" description="Disordered" evidence="1">
    <location>
        <begin position="1"/>
        <end position="33"/>
    </location>
</feature>
<feature type="compositionally biased region" description="Pro residues" evidence="1">
    <location>
        <begin position="1"/>
        <end position="14"/>
    </location>
</feature>
<name>A0A0H5QTE5_9EUKA</name>
<proteinExistence type="predicted"/>
<protein>
    <recommendedName>
        <fullName evidence="3">SUEL-type lectin domain-containing protein</fullName>
    </recommendedName>
</protein>
<feature type="non-terminal residue" evidence="2">
    <location>
        <position position="1"/>
    </location>
</feature>
<dbReference type="AlphaFoldDB" id="A0A0H5QTE5"/>
<dbReference type="EMBL" id="HACM01004560">
    <property type="protein sequence ID" value="CRZ05002.1"/>
    <property type="molecule type" value="Transcribed_RNA"/>
</dbReference>
<organism evidence="2">
    <name type="scientific">Spongospora subterranea</name>
    <dbReference type="NCBI Taxonomy" id="70186"/>
    <lineage>
        <taxon>Eukaryota</taxon>
        <taxon>Sar</taxon>
        <taxon>Rhizaria</taxon>
        <taxon>Endomyxa</taxon>
        <taxon>Phytomyxea</taxon>
        <taxon>Plasmodiophorida</taxon>
        <taxon>Plasmodiophoridae</taxon>
        <taxon>Spongospora</taxon>
    </lineage>
</organism>
<evidence type="ECO:0000313" key="2">
    <source>
        <dbReference type="EMBL" id="CRZ05002.1"/>
    </source>
</evidence>
<sequence>PPAPLPVSTPPAPSPVRQLPPVAVPESTSVSGPRTTVSIVCNTGSIRNIVYPSNEQGQSCYSVSSKTSIDNECVGRMSCSLSLTQYLVDNICIGKLSSDQLKWQGFCTQ</sequence>
<accession>A0A0H5QTE5</accession>
<reference evidence="2" key="1">
    <citation type="submission" date="2015-04" db="EMBL/GenBank/DDBJ databases">
        <title>The genome sequence of the plant pathogenic Rhizarian Plasmodiophora brassicae reveals insights in its biotrophic life cycle and the origin of chitin synthesis.</title>
        <authorList>
            <person name="Schwelm A."/>
            <person name="Fogelqvist J."/>
            <person name="Knaust A."/>
            <person name="Julke S."/>
            <person name="Lilja T."/>
            <person name="Dhandapani V."/>
            <person name="Bonilla-Rosso G."/>
            <person name="Karlsson M."/>
            <person name="Shevchenko A."/>
            <person name="Choi S.R."/>
            <person name="Kim H.G."/>
            <person name="Park J.Y."/>
            <person name="Lim Y.P."/>
            <person name="Ludwig-Muller J."/>
            <person name="Dixelius C."/>
        </authorList>
    </citation>
    <scope>NUCLEOTIDE SEQUENCE</scope>
    <source>
        <tissue evidence="2">Potato root galls</tissue>
    </source>
</reference>
<evidence type="ECO:0000256" key="1">
    <source>
        <dbReference type="SAM" id="MobiDB-lite"/>
    </source>
</evidence>